<dbReference type="InterPro" id="IPR016461">
    <property type="entry name" value="COMT-like"/>
</dbReference>
<evidence type="ECO:0000256" key="3">
    <source>
        <dbReference type="ARBA" id="ARBA00022691"/>
    </source>
</evidence>
<organism evidence="6 7">
    <name type="scientific">Urochloa decumbens</name>
    <dbReference type="NCBI Taxonomy" id="240449"/>
    <lineage>
        <taxon>Eukaryota</taxon>
        <taxon>Viridiplantae</taxon>
        <taxon>Streptophyta</taxon>
        <taxon>Embryophyta</taxon>
        <taxon>Tracheophyta</taxon>
        <taxon>Spermatophyta</taxon>
        <taxon>Magnoliopsida</taxon>
        <taxon>Liliopsida</taxon>
        <taxon>Poales</taxon>
        <taxon>Poaceae</taxon>
        <taxon>PACMAD clade</taxon>
        <taxon>Panicoideae</taxon>
        <taxon>Panicodae</taxon>
        <taxon>Paniceae</taxon>
        <taxon>Melinidinae</taxon>
        <taxon>Urochloa</taxon>
    </lineage>
</organism>
<dbReference type="Gene3D" id="3.40.50.150">
    <property type="entry name" value="Vaccinia Virus protein VP39"/>
    <property type="match status" value="1"/>
</dbReference>
<dbReference type="EMBL" id="OZ075127">
    <property type="protein sequence ID" value="CAL4947165.1"/>
    <property type="molecule type" value="Genomic_DNA"/>
</dbReference>
<keyword evidence="2" id="KW-0808">Transferase</keyword>
<gene>
    <name evidence="6" type="ORF">URODEC1_LOCUS36577</name>
</gene>
<dbReference type="InterPro" id="IPR029063">
    <property type="entry name" value="SAM-dependent_MTases_sf"/>
</dbReference>
<dbReference type="PIRSF" id="PIRSF005739">
    <property type="entry name" value="O-mtase"/>
    <property type="match status" value="1"/>
</dbReference>
<evidence type="ECO:0000313" key="6">
    <source>
        <dbReference type="EMBL" id="CAL4947165.1"/>
    </source>
</evidence>
<dbReference type="SUPFAM" id="SSF53335">
    <property type="entry name" value="S-adenosyl-L-methionine-dependent methyltransferases"/>
    <property type="match status" value="1"/>
</dbReference>
<proteinExistence type="predicted"/>
<name>A0ABC8YNK0_9POAL</name>
<evidence type="ECO:0008006" key="8">
    <source>
        <dbReference type="Google" id="ProtNLM"/>
    </source>
</evidence>
<evidence type="ECO:0000259" key="5">
    <source>
        <dbReference type="Pfam" id="PF08100"/>
    </source>
</evidence>
<dbReference type="InterPro" id="IPR012967">
    <property type="entry name" value="COMT_dimerisation"/>
</dbReference>
<dbReference type="FunFam" id="3.40.50.150:FF:000206">
    <property type="entry name" value="O-methyltransferase ZRP4"/>
    <property type="match status" value="1"/>
</dbReference>
<dbReference type="InterPro" id="IPR001077">
    <property type="entry name" value="COMT_C"/>
</dbReference>
<dbReference type="GO" id="GO:0032259">
    <property type="term" value="P:methylation"/>
    <property type="evidence" value="ECO:0007669"/>
    <property type="project" value="UniProtKB-KW"/>
</dbReference>
<evidence type="ECO:0000256" key="1">
    <source>
        <dbReference type="ARBA" id="ARBA00022603"/>
    </source>
</evidence>
<keyword evidence="1" id="KW-0489">Methyltransferase</keyword>
<keyword evidence="3" id="KW-0949">S-adenosyl-L-methionine</keyword>
<dbReference type="PANTHER" id="PTHR11746">
    <property type="entry name" value="O-METHYLTRANSFERASE"/>
    <property type="match status" value="1"/>
</dbReference>
<sequence>MSPAQEELDTQSLLLQGYVELQQHALSHLKSMALACATGLGIPSAIHRRGGAATISDLIAQTGLPESKLPYLRRLMRVLTVSGIVGTGQQPSGGESSETTVYTLTPVCRVLVHGGGGGSPSSSPSCDMSALLRLLTRPSTTLAPFFNLEAWFRDDAGGGKTAFEMVHGMSPWSLTKKDASFNKTLNDACVADSSMTMDAMLRQTTGGGGGGGNNNDIFQGITSLVDVGGGHGAAAIAIARAFPHIKCSVLDLEQVISEAPDDATVQFIAGDMFKSIPPADAVLLKGVLNCWDDDNCVKILKMCKEAIPARDAGGKVIIVNMVVGYGTPDTAVREAQVLVDLYLMRVGGIERDEREWKKVFFAAGFSGYKIMPILGTMSVIEVFP</sequence>
<accession>A0ABC8YNK0</accession>
<feature type="domain" description="O-methyltransferase dimerisation" evidence="5">
    <location>
        <begin position="23"/>
        <end position="112"/>
    </location>
</feature>
<reference evidence="6" key="1">
    <citation type="submission" date="2024-10" db="EMBL/GenBank/DDBJ databases">
        <authorList>
            <person name="Ryan C."/>
        </authorList>
    </citation>
    <scope>NUCLEOTIDE SEQUENCE [LARGE SCALE GENOMIC DNA]</scope>
</reference>
<evidence type="ECO:0000259" key="4">
    <source>
        <dbReference type="Pfam" id="PF00891"/>
    </source>
</evidence>
<dbReference type="Pfam" id="PF08100">
    <property type="entry name" value="Dimerisation"/>
    <property type="match status" value="1"/>
</dbReference>
<protein>
    <recommendedName>
        <fullName evidence="8">O-methyltransferase ZRP4</fullName>
    </recommendedName>
</protein>
<keyword evidence="7" id="KW-1185">Reference proteome</keyword>
<dbReference type="Gene3D" id="1.10.10.10">
    <property type="entry name" value="Winged helix-like DNA-binding domain superfamily/Winged helix DNA-binding domain"/>
    <property type="match status" value="1"/>
</dbReference>
<dbReference type="Proteomes" id="UP001497457">
    <property type="component" value="Chromosome 17b"/>
</dbReference>
<evidence type="ECO:0000256" key="2">
    <source>
        <dbReference type="ARBA" id="ARBA00022679"/>
    </source>
</evidence>
<dbReference type="SUPFAM" id="SSF46785">
    <property type="entry name" value="Winged helix' DNA-binding domain"/>
    <property type="match status" value="1"/>
</dbReference>
<dbReference type="InterPro" id="IPR036390">
    <property type="entry name" value="WH_DNA-bd_sf"/>
</dbReference>
<evidence type="ECO:0000313" key="7">
    <source>
        <dbReference type="Proteomes" id="UP001497457"/>
    </source>
</evidence>
<feature type="domain" description="O-methyltransferase C-terminal" evidence="4">
    <location>
        <begin position="147"/>
        <end position="366"/>
    </location>
</feature>
<dbReference type="InterPro" id="IPR036388">
    <property type="entry name" value="WH-like_DNA-bd_sf"/>
</dbReference>
<dbReference type="GO" id="GO:0008168">
    <property type="term" value="F:methyltransferase activity"/>
    <property type="evidence" value="ECO:0007669"/>
    <property type="project" value="UniProtKB-KW"/>
</dbReference>
<dbReference type="AlphaFoldDB" id="A0ABC8YNK0"/>
<dbReference type="PROSITE" id="PS51683">
    <property type="entry name" value="SAM_OMT_II"/>
    <property type="match status" value="1"/>
</dbReference>
<dbReference type="Pfam" id="PF00891">
    <property type="entry name" value="Methyltransf_2"/>
    <property type="match status" value="1"/>
</dbReference>